<dbReference type="EMBL" id="VLTJ01000022">
    <property type="protein sequence ID" value="TSH95009.1"/>
    <property type="molecule type" value="Genomic_DNA"/>
</dbReference>
<sequence>MTMPDSKPRLALVEDHQDLQEELMFFLEARGYPVWAASSAESFWRQLHANPVDIVLVDLGLPGEDGFSMLDYLRELKRYGVIVVTARGSQQDRLRGLNLGADLYLVKPVNFAQLARDIDALWQRLREDPAVPARPQGAAVAPWTLDEVESSLVWPSGAMLKLTRQEYALLEILNRHPGEVYAKSMLHDLLFGHEEDADTHRVDVILSRLRQKATQKKLRLPVRTVFGRGVALVTDARD</sequence>
<evidence type="ECO:0000259" key="6">
    <source>
        <dbReference type="PROSITE" id="PS50110"/>
    </source>
</evidence>
<dbReference type="SMART" id="SM00862">
    <property type="entry name" value="Trans_reg_C"/>
    <property type="match status" value="1"/>
</dbReference>
<dbReference type="InterPro" id="IPR001789">
    <property type="entry name" value="Sig_transdc_resp-reg_receiver"/>
</dbReference>
<evidence type="ECO:0000256" key="1">
    <source>
        <dbReference type="ARBA" id="ARBA00023015"/>
    </source>
</evidence>
<dbReference type="InterPro" id="IPR011006">
    <property type="entry name" value="CheY-like_superfamily"/>
</dbReference>
<dbReference type="AlphaFoldDB" id="A0A556AQ30"/>
<dbReference type="PANTHER" id="PTHR48111:SF67">
    <property type="entry name" value="TRANSCRIPTIONAL REGULATORY PROTEIN TCTD"/>
    <property type="match status" value="1"/>
</dbReference>
<dbReference type="PANTHER" id="PTHR48111">
    <property type="entry name" value="REGULATOR OF RPOS"/>
    <property type="match status" value="1"/>
</dbReference>
<reference evidence="8 9" key="1">
    <citation type="submission" date="2019-07" db="EMBL/GenBank/DDBJ databases">
        <title>Qingshengfaniella alkalisoli gen. nov., sp. nov., isolated from saline soil.</title>
        <authorList>
            <person name="Xu L."/>
            <person name="Huang X.-X."/>
            <person name="Sun J.-Q."/>
        </authorList>
    </citation>
    <scope>NUCLEOTIDE SEQUENCE [LARGE SCALE GENOMIC DNA]</scope>
    <source>
        <strain evidence="8 9">DSM 27279</strain>
    </source>
</reference>
<dbReference type="InterPro" id="IPR036388">
    <property type="entry name" value="WH-like_DNA-bd_sf"/>
</dbReference>
<evidence type="ECO:0000313" key="9">
    <source>
        <dbReference type="Proteomes" id="UP000318405"/>
    </source>
</evidence>
<gene>
    <name evidence="8" type="ORF">FOZ76_11065</name>
</gene>
<evidence type="ECO:0000256" key="2">
    <source>
        <dbReference type="ARBA" id="ARBA00023125"/>
    </source>
</evidence>
<dbReference type="GO" id="GO:0000156">
    <property type="term" value="F:phosphorelay response regulator activity"/>
    <property type="evidence" value="ECO:0007669"/>
    <property type="project" value="TreeGrafter"/>
</dbReference>
<proteinExistence type="predicted"/>
<evidence type="ECO:0000259" key="7">
    <source>
        <dbReference type="PROSITE" id="PS51755"/>
    </source>
</evidence>
<dbReference type="PROSITE" id="PS50110">
    <property type="entry name" value="RESPONSE_REGULATORY"/>
    <property type="match status" value="1"/>
</dbReference>
<dbReference type="SMART" id="SM00448">
    <property type="entry name" value="REC"/>
    <property type="match status" value="1"/>
</dbReference>
<organism evidence="8 9">
    <name type="scientific">Verticiella sediminum</name>
    <dbReference type="NCBI Taxonomy" id="1247510"/>
    <lineage>
        <taxon>Bacteria</taxon>
        <taxon>Pseudomonadati</taxon>
        <taxon>Pseudomonadota</taxon>
        <taxon>Betaproteobacteria</taxon>
        <taxon>Burkholderiales</taxon>
        <taxon>Alcaligenaceae</taxon>
        <taxon>Verticiella</taxon>
    </lineage>
</organism>
<keyword evidence="3" id="KW-0804">Transcription</keyword>
<comment type="caution">
    <text evidence="8">The sequence shown here is derived from an EMBL/GenBank/DDBJ whole genome shotgun (WGS) entry which is preliminary data.</text>
</comment>
<keyword evidence="2 5" id="KW-0238">DNA-binding</keyword>
<accession>A0A556AQ30</accession>
<dbReference type="SUPFAM" id="SSF46894">
    <property type="entry name" value="C-terminal effector domain of the bipartite response regulators"/>
    <property type="match status" value="1"/>
</dbReference>
<dbReference type="InterPro" id="IPR016032">
    <property type="entry name" value="Sig_transdc_resp-reg_C-effctor"/>
</dbReference>
<dbReference type="GO" id="GO:0005829">
    <property type="term" value="C:cytosol"/>
    <property type="evidence" value="ECO:0007669"/>
    <property type="project" value="TreeGrafter"/>
</dbReference>
<dbReference type="CDD" id="cd17574">
    <property type="entry name" value="REC_OmpR"/>
    <property type="match status" value="1"/>
</dbReference>
<name>A0A556AQ30_9BURK</name>
<feature type="DNA-binding region" description="OmpR/PhoB-type" evidence="5">
    <location>
        <begin position="135"/>
        <end position="234"/>
    </location>
</feature>
<dbReference type="Pfam" id="PF00072">
    <property type="entry name" value="Response_reg"/>
    <property type="match status" value="1"/>
</dbReference>
<dbReference type="GO" id="GO:0000976">
    <property type="term" value="F:transcription cis-regulatory region binding"/>
    <property type="evidence" value="ECO:0007669"/>
    <property type="project" value="TreeGrafter"/>
</dbReference>
<protein>
    <submittedName>
        <fullName evidence="8">Response regulator transcription factor</fullName>
    </submittedName>
</protein>
<feature type="domain" description="OmpR/PhoB-type" evidence="7">
    <location>
        <begin position="135"/>
        <end position="234"/>
    </location>
</feature>
<keyword evidence="9" id="KW-1185">Reference proteome</keyword>
<dbReference type="GO" id="GO:0006355">
    <property type="term" value="P:regulation of DNA-templated transcription"/>
    <property type="evidence" value="ECO:0007669"/>
    <property type="project" value="InterPro"/>
</dbReference>
<dbReference type="SUPFAM" id="SSF52172">
    <property type="entry name" value="CheY-like"/>
    <property type="match status" value="1"/>
</dbReference>
<dbReference type="Proteomes" id="UP000318405">
    <property type="component" value="Unassembled WGS sequence"/>
</dbReference>
<evidence type="ECO:0000256" key="4">
    <source>
        <dbReference type="PROSITE-ProRule" id="PRU00169"/>
    </source>
</evidence>
<dbReference type="CDD" id="cd00383">
    <property type="entry name" value="trans_reg_C"/>
    <property type="match status" value="1"/>
</dbReference>
<dbReference type="PROSITE" id="PS51755">
    <property type="entry name" value="OMPR_PHOB"/>
    <property type="match status" value="1"/>
</dbReference>
<keyword evidence="4" id="KW-0597">Phosphoprotein</keyword>
<dbReference type="InterPro" id="IPR001867">
    <property type="entry name" value="OmpR/PhoB-type_DNA-bd"/>
</dbReference>
<feature type="domain" description="Response regulatory" evidence="6">
    <location>
        <begin position="9"/>
        <end position="122"/>
    </location>
</feature>
<evidence type="ECO:0000256" key="3">
    <source>
        <dbReference type="ARBA" id="ARBA00023163"/>
    </source>
</evidence>
<dbReference type="Gene3D" id="1.10.10.10">
    <property type="entry name" value="Winged helix-like DNA-binding domain superfamily/Winged helix DNA-binding domain"/>
    <property type="match status" value="1"/>
</dbReference>
<dbReference type="OrthoDB" id="8583421at2"/>
<dbReference type="InterPro" id="IPR039420">
    <property type="entry name" value="WalR-like"/>
</dbReference>
<evidence type="ECO:0000256" key="5">
    <source>
        <dbReference type="PROSITE-ProRule" id="PRU01091"/>
    </source>
</evidence>
<dbReference type="Gene3D" id="3.40.50.2300">
    <property type="match status" value="1"/>
</dbReference>
<evidence type="ECO:0000313" key="8">
    <source>
        <dbReference type="EMBL" id="TSH95009.1"/>
    </source>
</evidence>
<keyword evidence="1" id="KW-0805">Transcription regulation</keyword>
<dbReference type="Pfam" id="PF00486">
    <property type="entry name" value="Trans_reg_C"/>
    <property type="match status" value="1"/>
</dbReference>
<dbReference type="GO" id="GO:0032993">
    <property type="term" value="C:protein-DNA complex"/>
    <property type="evidence" value="ECO:0007669"/>
    <property type="project" value="TreeGrafter"/>
</dbReference>
<feature type="modified residue" description="4-aspartylphosphate" evidence="4">
    <location>
        <position position="58"/>
    </location>
</feature>